<reference evidence="1" key="1">
    <citation type="journal article" date="2021" name="PeerJ">
        <title>Extensive microbial diversity within the chicken gut microbiome revealed by metagenomics and culture.</title>
        <authorList>
            <person name="Gilroy R."/>
            <person name="Ravi A."/>
            <person name="Getino M."/>
            <person name="Pursley I."/>
            <person name="Horton D.L."/>
            <person name="Alikhan N.F."/>
            <person name="Baker D."/>
            <person name="Gharbi K."/>
            <person name="Hall N."/>
            <person name="Watson M."/>
            <person name="Adriaenssens E.M."/>
            <person name="Foster-Nyarko E."/>
            <person name="Jarju S."/>
            <person name="Secka A."/>
            <person name="Antonio M."/>
            <person name="Oren A."/>
            <person name="Chaudhuri R.R."/>
            <person name="La Ragione R."/>
            <person name="Hildebrand F."/>
            <person name="Pallen M.J."/>
        </authorList>
    </citation>
    <scope>NUCLEOTIDE SEQUENCE</scope>
    <source>
        <strain evidence="1">ChiBcec1-1630</strain>
    </source>
</reference>
<name>A0A9D2QG71_9FIRM</name>
<dbReference type="AlphaFoldDB" id="A0A9D2QG71"/>
<dbReference type="Proteomes" id="UP000823922">
    <property type="component" value="Unassembled WGS sequence"/>
</dbReference>
<dbReference type="EMBL" id="DWVS01000070">
    <property type="protein sequence ID" value="HJC86979.1"/>
    <property type="molecule type" value="Genomic_DNA"/>
</dbReference>
<evidence type="ECO:0000313" key="2">
    <source>
        <dbReference type="Proteomes" id="UP000823922"/>
    </source>
</evidence>
<organism evidence="1 2">
    <name type="scientific">Candidatus Eisenbergiella intestinigallinarum</name>
    <dbReference type="NCBI Taxonomy" id="2838549"/>
    <lineage>
        <taxon>Bacteria</taxon>
        <taxon>Bacillati</taxon>
        <taxon>Bacillota</taxon>
        <taxon>Clostridia</taxon>
        <taxon>Lachnospirales</taxon>
        <taxon>Lachnospiraceae</taxon>
        <taxon>Eisenbergiella</taxon>
    </lineage>
</organism>
<reference evidence="1" key="2">
    <citation type="submission" date="2021-04" db="EMBL/GenBank/DDBJ databases">
        <authorList>
            <person name="Gilroy R."/>
        </authorList>
    </citation>
    <scope>NUCLEOTIDE SEQUENCE</scope>
    <source>
        <strain evidence="1">ChiBcec1-1630</strain>
    </source>
</reference>
<evidence type="ECO:0000313" key="1">
    <source>
        <dbReference type="EMBL" id="HJC86979.1"/>
    </source>
</evidence>
<comment type="caution">
    <text evidence="1">The sequence shown here is derived from an EMBL/GenBank/DDBJ whole genome shotgun (WGS) entry which is preliminary data.</text>
</comment>
<gene>
    <name evidence="1" type="ORF">H9926_03060</name>
</gene>
<accession>A0A9D2QG71</accession>
<sequence length="116" mass="12902">MKFSSNLYVGEGIRDPEKVKWKLKHNAGQFSVYVIALAASSDDQLEIIHCGYLKQRCFDTEHMLVVGLASSRQEALEIVTRLAQKVVRETGDADIREYILNSCASEGAGQRSGRTP</sequence>
<protein>
    <submittedName>
        <fullName evidence="1">Uncharacterized protein</fullName>
    </submittedName>
</protein>
<proteinExistence type="predicted"/>